<dbReference type="Pfam" id="PF00443">
    <property type="entry name" value="UCH"/>
    <property type="match status" value="1"/>
</dbReference>
<dbReference type="InterPro" id="IPR028889">
    <property type="entry name" value="USP"/>
</dbReference>
<dbReference type="EMBL" id="JWIN03000016">
    <property type="protein sequence ID" value="KAB1264912.1"/>
    <property type="molecule type" value="Genomic_DNA"/>
</dbReference>
<sequence length="971" mass="106294">MNAVVQCLSNTDLLAEFLALGRYRAVPGRAEVTEQLAALVRALWTREYTPQLSAEFKNAVSKYGSQFQGSSQHDALEFLLWLLDRVHEDLEGSSCGPGSDQLQPEARKTSENALSPSAPLSLGRSFVQSHFQAQYRFLSVTLVFPSKSQRFLRVGLAVPILSTVAALRKMVAEEGGVSVDEVILVELYPSGLQRSFFDEEDLNTIAEGDNVYAFQAPLSPGQEMLSARPSVLPVSLRLSAREGQRLALPVNSETKVLILFCNLVGSGQQASRFGPPFLMREDRAISWVQLQQCILGKVRYLMKSEAPVQNPGSLFAIRVVGLSLACSYLSPQDSRPLCHWAVDRALHPRRPGGPPHVKLAVEWDSGTKERLFGNLREEQVQDADSVWRQQQAHQQPSCTLDECFQFYTKEDRSWLGRGLGGGSRRRWAVSLGVGASRARWLPFQLAQDDAWRCPHCQALQQGVVKLSLWTLPDILIIHLKRFCQVGERRNKLSTLVKFPLSGLDMAPHVAQRSAGPKATPGPWPSWKQPACLPTSYPPDFLYDLYAVCNHHGSLQAYCRNSLDGQWYSYDDSTVEPLLEDEVNTRGAYILFYQKRNSIPPWSASSSMRGGLEVRPLAGGVQGRSISMKGPAPSRTKQGAFKTVPLRWSFGPREKPPPGASVGLVEYLESRRRPRSTSQSIVPLLTGAAGGDKKSAAPGLNATLSAKGESEDSGRASEPVLAGAPCPSGHPGDSDGPNTARKLKENSSQDIRLPRQFDLPLTVMSSMENEKRAWPEGQKPTSCKGSGPVGSRGRVPSPKEAPNVAMFSRNSADSHRNTLGKMRANADGRDSETDRFPQGTLTLLRAVFWRKENRKGDRAEVTPQAAPQAAPGSLVSGRLSPAVDEQARGSSPSLGIRESLTRGPDGHPERDVRSAPSSLRLPRKAGRPPRASTLGTSQMSVPGEQTSFGTLPKVKYHTLSLGRKKMLPESSL</sequence>
<dbReference type="GO" id="GO:0004843">
    <property type="term" value="F:cysteine-type deubiquitinase activity"/>
    <property type="evidence" value="ECO:0007669"/>
    <property type="project" value="UniProtKB-EC"/>
</dbReference>
<evidence type="ECO:0000259" key="5">
    <source>
        <dbReference type="PROSITE" id="PS50235"/>
    </source>
</evidence>
<comment type="catalytic activity">
    <reaction evidence="1">
        <text>Thiol-dependent hydrolysis of ester, thioester, amide, peptide and isopeptide bonds formed by the C-terminal Gly of ubiquitin (a 76-residue protein attached to proteins as an intracellular targeting signal).</text>
        <dbReference type="EC" id="3.4.19.12"/>
    </reaction>
</comment>
<dbReference type="PANTHER" id="PTHR21646">
    <property type="entry name" value="UBIQUITIN CARBOXYL-TERMINAL HYDROLASE"/>
    <property type="match status" value="1"/>
</dbReference>
<dbReference type="InterPro" id="IPR001394">
    <property type="entry name" value="Peptidase_C19_UCH"/>
</dbReference>
<feature type="region of interest" description="Disordered" evidence="4">
    <location>
        <begin position="669"/>
        <end position="816"/>
    </location>
</feature>
<feature type="compositionally biased region" description="Polar residues" evidence="4">
    <location>
        <begin position="932"/>
        <end position="948"/>
    </location>
</feature>
<dbReference type="GO" id="GO:0016579">
    <property type="term" value="P:protein deubiquitination"/>
    <property type="evidence" value="ECO:0007669"/>
    <property type="project" value="InterPro"/>
</dbReference>
<evidence type="ECO:0000256" key="2">
    <source>
        <dbReference type="ARBA" id="ARBA00012759"/>
    </source>
</evidence>
<organism evidence="6 7">
    <name type="scientific">Camelus dromedarius</name>
    <name type="common">Dromedary</name>
    <name type="synonym">Arabian camel</name>
    <dbReference type="NCBI Taxonomy" id="9838"/>
    <lineage>
        <taxon>Eukaryota</taxon>
        <taxon>Metazoa</taxon>
        <taxon>Chordata</taxon>
        <taxon>Craniata</taxon>
        <taxon>Vertebrata</taxon>
        <taxon>Euteleostomi</taxon>
        <taxon>Mammalia</taxon>
        <taxon>Eutheria</taxon>
        <taxon>Laurasiatheria</taxon>
        <taxon>Artiodactyla</taxon>
        <taxon>Tylopoda</taxon>
        <taxon>Camelidae</taxon>
        <taxon>Camelus</taxon>
    </lineage>
</organism>
<dbReference type="Gene3D" id="3.90.70.10">
    <property type="entry name" value="Cysteine proteinases"/>
    <property type="match status" value="2"/>
</dbReference>
<proteinExistence type="predicted"/>
<dbReference type="FunFam" id="3.90.70.10:FF:000048">
    <property type="entry name" value="Ubiquitin carboxyl-terminal hydrolase 31"/>
    <property type="match status" value="1"/>
</dbReference>
<feature type="region of interest" description="Disordered" evidence="4">
    <location>
        <begin position="853"/>
        <end position="950"/>
    </location>
</feature>
<evidence type="ECO:0000256" key="4">
    <source>
        <dbReference type="SAM" id="MobiDB-lite"/>
    </source>
</evidence>
<comment type="caution">
    <text evidence="6">The sequence shown here is derived from an EMBL/GenBank/DDBJ whole genome shotgun (WGS) entry which is preliminary data.</text>
</comment>
<dbReference type="InterPro" id="IPR038765">
    <property type="entry name" value="Papain-like_cys_pep_sf"/>
</dbReference>
<dbReference type="PROSITE" id="PS50235">
    <property type="entry name" value="USP_3"/>
    <property type="match status" value="1"/>
</dbReference>
<dbReference type="AlphaFoldDB" id="A0A5N4D1D3"/>
<evidence type="ECO:0000313" key="7">
    <source>
        <dbReference type="Proteomes" id="UP000299084"/>
    </source>
</evidence>
<name>A0A5N4D1D3_CAMDR</name>
<reference evidence="6 7" key="1">
    <citation type="journal article" date="2019" name="Mol. Ecol. Resour.">
        <title>Improving Illumina assemblies with Hi-C and long reads: an example with the North African dromedary.</title>
        <authorList>
            <person name="Elbers J.P."/>
            <person name="Rogers M.F."/>
            <person name="Perelman P.L."/>
            <person name="Proskuryakova A.A."/>
            <person name="Serdyukova N.A."/>
            <person name="Johnson W.E."/>
            <person name="Horin P."/>
            <person name="Corander J."/>
            <person name="Murphy D."/>
            <person name="Burger P.A."/>
        </authorList>
    </citation>
    <scope>NUCLEOTIDE SEQUENCE [LARGE SCALE GENOMIC DNA]</scope>
    <source>
        <strain evidence="6">Drom800</strain>
        <tissue evidence="6">Blood</tissue>
    </source>
</reference>
<evidence type="ECO:0000313" key="6">
    <source>
        <dbReference type="EMBL" id="KAB1264912.1"/>
    </source>
</evidence>
<feature type="compositionally biased region" description="Basic and acidic residues" evidence="4">
    <location>
        <begin position="903"/>
        <end position="912"/>
    </location>
</feature>
<dbReference type="SUPFAM" id="SSF54001">
    <property type="entry name" value="Cysteine proteinases"/>
    <property type="match status" value="1"/>
</dbReference>
<dbReference type="Proteomes" id="UP000299084">
    <property type="component" value="Unassembled WGS sequence"/>
</dbReference>
<evidence type="ECO:0000256" key="3">
    <source>
        <dbReference type="ARBA" id="ARBA00022801"/>
    </source>
</evidence>
<protein>
    <recommendedName>
        <fullName evidence="2">ubiquitinyl hydrolase 1</fullName>
        <ecNumber evidence="2">3.4.19.12</ecNumber>
    </recommendedName>
</protein>
<keyword evidence="7" id="KW-1185">Reference proteome</keyword>
<evidence type="ECO:0000256" key="1">
    <source>
        <dbReference type="ARBA" id="ARBA00000707"/>
    </source>
</evidence>
<feature type="domain" description="USP" evidence="5">
    <location>
        <begin position="1"/>
        <end position="595"/>
    </location>
</feature>
<accession>A0A5N4D1D3</accession>
<dbReference type="PANTHER" id="PTHR21646:SF20">
    <property type="entry name" value="UBIQUITIN CARBOXYL-TERMINAL HYDROLASE 43"/>
    <property type="match status" value="1"/>
</dbReference>
<dbReference type="CDD" id="cd02674">
    <property type="entry name" value="Peptidase_C19R"/>
    <property type="match status" value="1"/>
</dbReference>
<dbReference type="EC" id="3.4.19.12" evidence="2"/>
<keyword evidence="3 6" id="KW-0378">Hydrolase</keyword>
<dbReference type="InterPro" id="IPR050185">
    <property type="entry name" value="Ub_carboxyl-term_hydrolase"/>
</dbReference>
<feature type="region of interest" description="Disordered" evidence="4">
    <location>
        <begin position="92"/>
        <end position="116"/>
    </location>
</feature>
<gene>
    <name evidence="6" type="ORF">Cadr_000018601</name>
</gene>
<feature type="compositionally biased region" description="Basic and acidic residues" evidence="4">
    <location>
        <begin position="741"/>
        <end position="754"/>
    </location>
</feature>